<sequence length="1060" mass="124238">MLSELSKKKVFIGRKNYIDEFIDFIEINNENNPDISSTNLHFFGVGGIGKSSLRNQFLKILQEREEFIWSFIDFEILKMRDMIPFLNSLTANLLKQCDGLKFPLFNLAYEDYCNKTSQLSNLGKQVGVTFSDLADYGLGQFNQALPDINPVNALPKGLQFLTQGGKVVSEFFYRRKDKLHLSDLLKEMSYEEIEESLPLLWADDLKAYLEKYEFRTPVIILDTLEVHSENQDWLIKLISSLPQVNWVTFSRKPFPFNEAGMGKIIVVPFELENLSEDDCNKFFQQNHIMQPEIRSMIFQTTKGHPFYLELATETFHNIGNQRTPAVEDFEGDLQTTVDRFINYLSEESKELVEILSVPRSWTEDTFQFLLNKYLKKRRIRKQASDILRYSFITYNQNEGLYTMHDLMRRALRLRLEKEDPALLTDVHESLLIYFHQTLEDRMNKINPVTDLDSFLIKEICYHGIYLNKLSELVAIAQSLIFWSIELKLDPGEMKPISYLGNELLNKLDENTREQILIKIELITAINYELAFRGEFSKLDIFLQEHERLREKLQLAESSEDETGLFHYYMVKAYLNATREKFDEADEFHRKTFEASLPFYGIVLSVRVLVMLGLSDLARDVLDRVRPNFENEYEEYPLRKQLRTAQLLGEYSDTFVENEINYDEAIYYKTQALQIYENIIGPKRTPTILELRDLGDLYFKSGQLDAAIPIYERVLKLHLESEDKSTYQIARTLFDLGNAHWKKNTAADVRKAREYFEQGIKLLEEFEGELSINGLQLLALLHQGLGIYYMEIHEDKPARALRHLKKSLNVYEFGDNIKLINSYYHIGKIYTNNGEFEKGEEWLLKGIHSVVEIKVDGDQTMVYYTQSEEVISFLIFSLLFLNNTLTNREKFEEAEPILSLLLEISKNASKDYEYITPLVHRQLATIKNMMHQFGQSALYAKKTLAIIAEMDSQDNEKYRDYIIDSFINLAIANENLGEYTEAKKAYEELIQFLQSCYGPYHVETIMYIALAIEFFKAVKFKKDYNKYYQQFRKIKRSAPFLVNYDMLEKGGWHWAAELRNR</sequence>
<dbReference type="PANTHER" id="PTHR45641:SF19">
    <property type="entry name" value="NEPHROCYSTIN-3"/>
    <property type="match status" value="1"/>
</dbReference>
<dbReference type="InterPro" id="IPR011990">
    <property type="entry name" value="TPR-like_helical_dom_sf"/>
</dbReference>
<dbReference type="SUPFAM" id="SSF48452">
    <property type="entry name" value="TPR-like"/>
    <property type="match status" value="2"/>
</dbReference>
<dbReference type="PROSITE" id="PS50005">
    <property type="entry name" value="TPR"/>
    <property type="match status" value="1"/>
</dbReference>
<keyword evidence="6" id="KW-1185">Reference proteome</keyword>
<dbReference type="PANTHER" id="PTHR45641">
    <property type="entry name" value="TETRATRICOPEPTIDE REPEAT PROTEIN (AFU_ORTHOLOGUE AFUA_6G03870)"/>
    <property type="match status" value="1"/>
</dbReference>
<protein>
    <submittedName>
        <fullName evidence="4">Tetratricopeptide repeat protein</fullName>
    </submittedName>
</protein>
<dbReference type="SMART" id="SM00028">
    <property type="entry name" value="TPR"/>
    <property type="match status" value="5"/>
</dbReference>
<comment type="caution">
    <text evidence="4">The sequence shown here is derived from an EMBL/GenBank/DDBJ whole genome shotgun (WGS) entry which is preliminary data.</text>
</comment>
<dbReference type="RefSeq" id="WP_213143843.1">
    <property type="nucleotide sequence ID" value="NZ_JAGYPE020000006.1"/>
</dbReference>
<evidence type="ECO:0000313" key="5">
    <source>
        <dbReference type="EMBL" id="MCH6265011.1"/>
    </source>
</evidence>
<name>A0A942T2F2_9BACI</name>
<dbReference type="Proteomes" id="UP000677265">
    <property type="component" value="Unassembled WGS sequence"/>
</dbReference>
<accession>A0A942T2F2</accession>
<dbReference type="SUPFAM" id="SSF52540">
    <property type="entry name" value="P-loop containing nucleoside triphosphate hydrolases"/>
    <property type="match status" value="1"/>
</dbReference>
<keyword evidence="1" id="KW-0677">Repeat</keyword>
<evidence type="ECO:0000256" key="1">
    <source>
        <dbReference type="ARBA" id="ARBA00022737"/>
    </source>
</evidence>
<evidence type="ECO:0000313" key="6">
    <source>
        <dbReference type="Proteomes" id="UP000677265"/>
    </source>
</evidence>
<evidence type="ECO:0000256" key="2">
    <source>
        <dbReference type="ARBA" id="ARBA00022803"/>
    </source>
</evidence>
<dbReference type="EMBL" id="JAGYPE010000004">
    <property type="protein sequence ID" value="MBS4183913.1"/>
    <property type="molecule type" value="Genomic_DNA"/>
</dbReference>
<dbReference type="InterPro" id="IPR019734">
    <property type="entry name" value="TPR_rpt"/>
</dbReference>
<dbReference type="AlphaFoldDB" id="A0A942T2F2"/>
<gene>
    <name evidence="5" type="ORF">KHB02_005675</name>
    <name evidence="4" type="ORF">KHB02_21200</name>
</gene>
<dbReference type="InterPro" id="IPR027417">
    <property type="entry name" value="P-loop_NTPase"/>
</dbReference>
<proteinExistence type="predicted"/>
<evidence type="ECO:0000313" key="4">
    <source>
        <dbReference type="EMBL" id="MBS4183913.1"/>
    </source>
</evidence>
<organism evidence="4">
    <name type="scientific">Neobacillus citreus</name>
    <dbReference type="NCBI Taxonomy" id="2833578"/>
    <lineage>
        <taxon>Bacteria</taxon>
        <taxon>Bacillati</taxon>
        <taxon>Bacillota</taxon>
        <taxon>Bacilli</taxon>
        <taxon>Bacillales</taxon>
        <taxon>Bacillaceae</taxon>
        <taxon>Neobacillus</taxon>
    </lineage>
</organism>
<dbReference type="Gene3D" id="1.25.40.10">
    <property type="entry name" value="Tetratricopeptide repeat domain"/>
    <property type="match status" value="3"/>
</dbReference>
<feature type="repeat" description="TPR" evidence="3">
    <location>
        <begin position="687"/>
        <end position="720"/>
    </location>
</feature>
<reference evidence="4" key="1">
    <citation type="submission" date="2021-05" db="EMBL/GenBank/DDBJ databases">
        <title>Novel Bacillus species.</title>
        <authorList>
            <person name="Liu G."/>
        </authorList>
    </citation>
    <scope>NUCLEOTIDE SEQUENCE</scope>
    <source>
        <strain evidence="4 6">FJAT-50051</strain>
    </source>
</reference>
<dbReference type="Pfam" id="PF13181">
    <property type="entry name" value="TPR_8"/>
    <property type="match status" value="2"/>
</dbReference>
<dbReference type="Pfam" id="PF13424">
    <property type="entry name" value="TPR_12"/>
    <property type="match status" value="1"/>
</dbReference>
<evidence type="ECO:0000256" key="3">
    <source>
        <dbReference type="PROSITE-ProRule" id="PRU00339"/>
    </source>
</evidence>
<dbReference type="EMBL" id="JAGYPE020000006">
    <property type="protein sequence ID" value="MCH6265011.1"/>
    <property type="molecule type" value="Genomic_DNA"/>
</dbReference>
<keyword evidence="2 3" id="KW-0802">TPR repeat</keyword>